<keyword evidence="4" id="KW-1185">Reference proteome</keyword>
<proteinExistence type="inferred from homology"/>
<comment type="similarity">
    <text evidence="1">Belongs to the AHA1 family.</text>
</comment>
<dbReference type="InterPro" id="IPR023393">
    <property type="entry name" value="START-like_dom_sf"/>
</dbReference>
<accession>A0A543J2I7</accession>
<evidence type="ECO:0000313" key="4">
    <source>
        <dbReference type="Proteomes" id="UP000319213"/>
    </source>
</evidence>
<comment type="caution">
    <text evidence="3">The sequence shown here is derived from an EMBL/GenBank/DDBJ whole genome shotgun (WGS) entry which is preliminary data.</text>
</comment>
<dbReference type="Proteomes" id="UP000319213">
    <property type="component" value="Unassembled WGS sequence"/>
</dbReference>
<name>A0A543J2I7_9ACTN</name>
<gene>
    <name evidence="3" type="ORF">FHX40_3796</name>
</gene>
<feature type="domain" description="Activator of Hsp90 ATPase homologue 1/2-like C-terminal" evidence="2">
    <location>
        <begin position="35"/>
        <end position="123"/>
    </location>
</feature>
<dbReference type="EMBL" id="VFPQ01000001">
    <property type="protein sequence ID" value="TQM77044.1"/>
    <property type="molecule type" value="Genomic_DNA"/>
</dbReference>
<reference evidence="3 4" key="1">
    <citation type="submission" date="2019-06" db="EMBL/GenBank/DDBJ databases">
        <title>Sequencing the genomes of 1000 actinobacteria strains.</title>
        <authorList>
            <person name="Klenk H.-P."/>
        </authorList>
    </citation>
    <scope>NUCLEOTIDE SEQUENCE [LARGE SCALE GENOMIC DNA]</scope>
    <source>
        <strain evidence="3 4">DSM 43186</strain>
    </source>
</reference>
<evidence type="ECO:0000256" key="1">
    <source>
        <dbReference type="ARBA" id="ARBA00006817"/>
    </source>
</evidence>
<dbReference type="Gene3D" id="3.30.530.20">
    <property type="match status" value="1"/>
</dbReference>
<dbReference type="Pfam" id="PF08327">
    <property type="entry name" value="AHSA1"/>
    <property type="match status" value="1"/>
</dbReference>
<dbReference type="OrthoDB" id="8117292at2"/>
<dbReference type="InterPro" id="IPR013538">
    <property type="entry name" value="ASHA1/2-like_C"/>
</dbReference>
<dbReference type="RefSeq" id="WP_142260830.1">
    <property type="nucleotide sequence ID" value="NZ_BMPV01000009.1"/>
</dbReference>
<protein>
    <submittedName>
        <fullName evidence="3">Activator of Hsp90 ATPase-like protein</fullName>
    </submittedName>
</protein>
<organism evidence="3 4">
    <name type="scientific">Thermopolyspora flexuosa</name>
    <dbReference type="NCBI Taxonomy" id="103836"/>
    <lineage>
        <taxon>Bacteria</taxon>
        <taxon>Bacillati</taxon>
        <taxon>Actinomycetota</taxon>
        <taxon>Actinomycetes</taxon>
        <taxon>Streptosporangiales</taxon>
        <taxon>Streptosporangiaceae</taxon>
        <taxon>Thermopolyspora</taxon>
    </lineage>
</organism>
<evidence type="ECO:0000313" key="3">
    <source>
        <dbReference type="EMBL" id="TQM77044.1"/>
    </source>
</evidence>
<dbReference type="AlphaFoldDB" id="A0A543J2I7"/>
<dbReference type="CDD" id="cd08899">
    <property type="entry name" value="SRPBCC_CalC_Aha1-like_6"/>
    <property type="match status" value="1"/>
</dbReference>
<sequence length="218" mass="24079">MIDIREQIGSVDRRLGDRVLDGREARVLTIGRSFDTTVEDLWQACTDPERIRRWFLPVSGDLRPGGRYRIEGNASGVIERCDPPRSFSATWEYGGQVSWIEVRIGETPDGRARFELDHIAHVDDRWDEFGPGAVGIGWDGALLGLTLHLATGEGIDPKEAEAWMTSEEGRAFYRLSGDAWCEADIASGTDKDKARAASQRTIAFYTGEAAAGQDACES</sequence>
<dbReference type="SUPFAM" id="SSF55961">
    <property type="entry name" value="Bet v1-like"/>
    <property type="match status" value="1"/>
</dbReference>
<evidence type="ECO:0000259" key="2">
    <source>
        <dbReference type="Pfam" id="PF08327"/>
    </source>
</evidence>